<dbReference type="EMBL" id="CAXDID020000556">
    <property type="protein sequence ID" value="CAL6102495.1"/>
    <property type="molecule type" value="Genomic_DNA"/>
</dbReference>
<evidence type="ECO:0000313" key="4">
    <source>
        <dbReference type="EMBL" id="CAL6102495.1"/>
    </source>
</evidence>
<protein>
    <submittedName>
        <fullName evidence="3">Hypothetical_protein</fullName>
    </submittedName>
</protein>
<sequence length="1012" mass="109729">MPVSKISQSTIFQQICSNQLMRNGQSFQYCLKEYSLSSRVHTSSINFSPSTAVHYTLYTTATQNFELDLTYSMQNLPSFALFGLTSVISIQNSNISVKIPQQLSYGSLLCLSCDVNANASDFSFIASGQNISGAVFSPKNIFELNQSLIQFRLGAENLGGLILNASNVTVSLSECNISGFASQLTVSGSVICYTYEMELVVDNVRVCSNIQYNIAQGIHYQTGDFVDSCMICRQGRYTYGFCQQSLEFGQIENEKFVCQNTFIFDGERCSCVEGKVLNGTTCIDLLTSINLLITQQTEINNSIIDQANKIKTFENSTGSINNSQIQTNIDIQNLYLLSNLTQSRIIANFTQLQEHIIGNYTHNEVNLLANTSVLDQRIYNNVSILISQVQTINTTSLALNQNIAQLNQSLNNHTALNQILTQNISQLNQTLISSNNLIQDQQKLINNLTLFVACLNNISQLNMSGQCQAVNSNQESIYCNQLFYLYSFDIAVSTYQVISSSNFSNGFVFNTATVIQNAFIDVSNDVYSASINPLFETQNSFVNLKIQFGTQILSHGSFILSQTSSITVNQMNIISKQGCQLTVNTNQLNIISNSPAGAVINNLLVNLSFAVSSGNITLINNIQGVFNISNYQVLGDYSSTLSVAMLGLNVKSATVNVNQVSFKPNTFNVGNGSSYLFGSTVLNFICILTINNLAVFIGSGSNFQLLGSITTTNNVYFQFGGVVAQINGMSLINVSNIIIDSYQKLSSDYVCYSGFLFGRIESSTGKINITNICLQQKMTSTSLEFSCFGLIGDNSGNISIQSASVIFSAQGLYFNGFGIIGQQPATEVYVQVINLKASVSVSTGVAVSSIFGYEAAKNCSIFNASIVFIVLASGSNFTGGMIGYQHNNATIVNSSISDSNVSGQNYIGGILSHQYIGANTTLVNTTLQSTNISGSDSVGGIIGVCKSNLNLVNVLIQYVRMTGYSSSFGLVVGVNESGTYSFTTSTAISNYIKDVLQNNCPVLLSTQPITGC</sequence>
<reference evidence="2" key="1">
    <citation type="submission" date="2023-06" db="EMBL/GenBank/DDBJ databases">
        <authorList>
            <person name="Kurt Z."/>
        </authorList>
    </citation>
    <scope>NUCLEOTIDE SEQUENCE</scope>
</reference>
<reference evidence="3 5" key="2">
    <citation type="submission" date="2024-07" db="EMBL/GenBank/DDBJ databases">
        <authorList>
            <person name="Akdeniz Z."/>
        </authorList>
    </citation>
    <scope>NUCLEOTIDE SEQUENCE [LARGE SCALE GENOMIC DNA]</scope>
</reference>
<name>A0AA86NPT7_9EUKA</name>
<dbReference type="EMBL" id="CATOUU010000270">
    <property type="protein sequence ID" value="CAI9922983.1"/>
    <property type="molecule type" value="Genomic_DNA"/>
</dbReference>
<evidence type="ECO:0000256" key="1">
    <source>
        <dbReference type="SAM" id="Coils"/>
    </source>
</evidence>
<gene>
    <name evidence="2" type="ORF">HINF_LOCUS10628</name>
    <name evidence="4" type="ORF">HINF_LOCUS71693</name>
    <name evidence="3" type="ORF">HINF_LOCUS8883</name>
</gene>
<dbReference type="AlphaFoldDB" id="A0AA86NPT7"/>
<dbReference type="Proteomes" id="UP001642409">
    <property type="component" value="Unassembled WGS sequence"/>
</dbReference>
<evidence type="ECO:0000313" key="5">
    <source>
        <dbReference type="Proteomes" id="UP001642409"/>
    </source>
</evidence>
<accession>A0AA86NPT7</accession>
<keyword evidence="5" id="KW-1185">Reference proteome</keyword>
<feature type="coiled-coil region" evidence="1">
    <location>
        <begin position="403"/>
        <end position="430"/>
    </location>
</feature>
<organism evidence="2">
    <name type="scientific">Hexamita inflata</name>
    <dbReference type="NCBI Taxonomy" id="28002"/>
    <lineage>
        <taxon>Eukaryota</taxon>
        <taxon>Metamonada</taxon>
        <taxon>Diplomonadida</taxon>
        <taxon>Hexamitidae</taxon>
        <taxon>Hexamitinae</taxon>
        <taxon>Hexamita</taxon>
    </lineage>
</organism>
<dbReference type="EMBL" id="CAXDID020000019">
    <property type="protein sequence ID" value="CAL5985422.1"/>
    <property type="molecule type" value="Genomic_DNA"/>
</dbReference>
<proteinExistence type="predicted"/>
<keyword evidence="1" id="KW-0175">Coiled coil</keyword>
<comment type="caution">
    <text evidence="2">The sequence shown here is derived from an EMBL/GenBank/DDBJ whole genome shotgun (WGS) entry which is preliminary data.</text>
</comment>
<evidence type="ECO:0000313" key="3">
    <source>
        <dbReference type="EMBL" id="CAL5985422.1"/>
    </source>
</evidence>
<evidence type="ECO:0000313" key="2">
    <source>
        <dbReference type="EMBL" id="CAI9922983.1"/>
    </source>
</evidence>